<comment type="caution">
    <text evidence="1">The sequence shown here is derived from an EMBL/GenBank/DDBJ whole genome shotgun (WGS) entry which is preliminary data.</text>
</comment>
<dbReference type="Proteomes" id="UP000255326">
    <property type="component" value="Unassembled WGS sequence"/>
</dbReference>
<dbReference type="Pfam" id="PF14281">
    <property type="entry name" value="PDDEXK_4"/>
    <property type="match status" value="1"/>
</dbReference>
<dbReference type="OrthoDB" id="1444424at2"/>
<name>A0A370FYE5_9BACI</name>
<dbReference type="InterPro" id="IPR029470">
    <property type="entry name" value="PDDEXK_4"/>
</dbReference>
<dbReference type="AlphaFoldDB" id="A0A370FYE5"/>
<dbReference type="RefSeq" id="WP_114747371.1">
    <property type="nucleotide sequence ID" value="NZ_QQAY01000029.1"/>
</dbReference>
<proteinExistence type="predicted"/>
<sequence>MRIERATTVFEQLLNLYTREGLTVPLEDFTTEVLAGVLKSDQGMLDDFVHKMLHQDGGHWKVMTQVYYPLEDSLDCFVDMVFHNEDSIAFIENKVDSHLHSRQLERYERVLLLLRDQQSYHHVSLHYCTKRLEQIDDAFEVEFRSFRWHDIYKFFTECKENSLVLAFLQFLERNKLMRAMEFELFEMDGLKGLPKLLHKLDGMLEPVRFEMEKRFGPVKSRDGKQISQITDHGRYAISISPAFGGSYSDLTAGFLFDDEPSLLVQLWSNRRNIHSERFHRIIMENEELFDSIILKEKGWGFRFSLPLTRIFSEMDQYKAILQWMVERLDSIESFMMETEELEWDMEIKRSIIAAQGEGRYLVQLGGGRGQILDLFSGVINPPQNCDSILKMGYWEDCQLTKEEEKEILNTQVRMIKGLLRGTRGQVSRPRN</sequence>
<reference evidence="1 2" key="1">
    <citation type="submission" date="2018-07" db="EMBL/GenBank/DDBJ databases">
        <title>Genomic Encyclopedia of Type Strains, Phase IV (KMG-IV): sequencing the most valuable type-strain genomes for metagenomic binning, comparative biology and taxonomic classification.</title>
        <authorList>
            <person name="Goeker M."/>
        </authorList>
    </citation>
    <scope>NUCLEOTIDE SEQUENCE [LARGE SCALE GENOMIC DNA]</scope>
    <source>
        <strain evidence="1 2">DSM 25281</strain>
    </source>
</reference>
<keyword evidence="2" id="KW-1185">Reference proteome</keyword>
<protein>
    <submittedName>
        <fullName evidence="1">PD-(D/E)XK nuclease superfamily protein</fullName>
    </submittedName>
</protein>
<organism evidence="1 2">
    <name type="scientific">Falsibacillus pallidus</name>
    <dbReference type="NCBI Taxonomy" id="493781"/>
    <lineage>
        <taxon>Bacteria</taxon>
        <taxon>Bacillati</taxon>
        <taxon>Bacillota</taxon>
        <taxon>Bacilli</taxon>
        <taxon>Bacillales</taxon>
        <taxon>Bacillaceae</taxon>
        <taxon>Falsibacillus</taxon>
    </lineage>
</organism>
<evidence type="ECO:0000313" key="2">
    <source>
        <dbReference type="Proteomes" id="UP000255326"/>
    </source>
</evidence>
<gene>
    <name evidence="1" type="ORF">DFR59_12910</name>
</gene>
<dbReference type="EMBL" id="QQAY01000029">
    <property type="protein sequence ID" value="RDI36475.1"/>
    <property type="molecule type" value="Genomic_DNA"/>
</dbReference>
<evidence type="ECO:0000313" key="1">
    <source>
        <dbReference type="EMBL" id="RDI36475.1"/>
    </source>
</evidence>
<accession>A0A370FYE5</accession>